<protein>
    <submittedName>
        <fullName evidence="2">Uncharacterized protein</fullName>
    </submittedName>
</protein>
<dbReference type="Proteomes" id="UP000324800">
    <property type="component" value="Unassembled WGS sequence"/>
</dbReference>
<reference evidence="2 3" key="1">
    <citation type="submission" date="2019-03" db="EMBL/GenBank/DDBJ databases">
        <title>Single cell metagenomics reveals metabolic interactions within the superorganism composed of flagellate Streblomastix strix and complex community of Bacteroidetes bacteria on its surface.</title>
        <authorList>
            <person name="Treitli S.C."/>
            <person name="Kolisko M."/>
            <person name="Husnik F."/>
            <person name="Keeling P."/>
            <person name="Hampl V."/>
        </authorList>
    </citation>
    <scope>NUCLEOTIDE SEQUENCE [LARGE SCALE GENOMIC DNA]</scope>
    <source>
        <strain evidence="2">ST1C</strain>
    </source>
</reference>
<organism evidence="2 3">
    <name type="scientific">Streblomastix strix</name>
    <dbReference type="NCBI Taxonomy" id="222440"/>
    <lineage>
        <taxon>Eukaryota</taxon>
        <taxon>Metamonada</taxon>
        <taxon>Preaxostyla</taxon>
        <taxon>Oxymonadida</taxon>
        <taxon>Streblomastigidae</taxon>
        <taxon>Streblomastix</taxon>
    </lineage>
</organism>
<evidence type="ECO:0000313" key="3">
    <source>
        <dbReference type="Proteomes" id="UP000324800"/>
    </source>
</evidence>
<gene>
    <name evidence="2" type="ORF">EZS28_021670</name>
</gene>
<comment type="caution">
    <text evidence="2">The sequence shown here is derived from an EMBL/GenBank/DDBJ whole genome shotgun (WGS) entry which is preliminary data.</text>
</comment>
<sequence length="181" mass="21213">MVRNVNWEDEVRMDIGDAADNVTESLRRGDDMKSVLKTLELLINGAKQFFNKEEIAYENLINEIVKKYRPQKKVNKIQKKENEDVSDNEDTKSVMTQKSEKQENVKKYSIKQIKNIMMRISIFQAGYESHIKEDSIIIQGLNYLYNKLDSKSKELKSLFLLPFGSKRKQHNDQMYDGDVII</sequence>
<accession>A0A5J4VK18</accession>
<proteinExistence type="predicted"/>
<evidence type="ECO:0000313" key="2">
    <source>
        <dbReference type="EMBL" id="KAA6382804.1"/>
    </source>
</evidence>
<feature type="region of interest" description="Disordered" evidence="1">
    <location>
        <begin position="76"/>
        <end position="101"/>
    </location>
</feature>
<dbReference type="AlphaFoldDB" id="A0A5J4VK18"/>
<evidence type="ECO:0000256" key="1">
    <source>
        <dbReference type="SAM" id="MobiDB-lite"/>
    </source>
</evidence>
<dbReference type="EMBL" id="SNRW01006582">
    <property type="protein sequence ID" value="KAA6382804.1"/>
    <property type="molecule type" value="Genomic_DNA"/>
</dbReference>
<name>A0A5J4VK18_9EUKA</name>